<organism evidence="6 7">
    <name type="scientific">Escherichia coli</name>
    <dbReference type="NCBI Taxonomy" id="562"/>
    <lineage>
        <taxon>Bacteria</taxon>
        <taxon>Pseudomonadati</taxon>
        <taxon>Pseudomonadota</taxon>
        <taxon>Gammaproteobacteria</taxon>
        <taxon>Enterobacterales</taxon>
        <taxon>Enterobacteriaceae</taxon>
        <taxon>Escherichia</taxon>
    </lineage>
</organism>
<dbReference type="Proteomes" id="UP000254716">
    <property type="component" value="Unassembled WGS sequence"/>
</dbReference>
<protein>
    <submittedName>
        <fullName evidence="6">ABC transporter permease</fullName>
    </submittedName>
</protein>
<name>A0A376W5A5_ECOLX</name>
<gene>
    <name evidence="6" type="primary">ynjC_1</name>
    <name evidence="6" type="ORF">NCTC9081_04491</name>
</gene>
<feature type="transmembrane region" description="Helical" evidence="5">
    <location>
        <begin position="132"/>
        <end position="155"/>
    </location>
</feature>
<dbReference type="GO" id="GO:0016020">
    <property type="term" value="C:membrane"/>
    <property type="evidence" value="ECO:0007669"/>
    <property type="project" value="UniProtKB-SubCell"/>
</dbReference>
<comment type="subcellular location">
    <subcellularLocation>
        <location evidence="1">Membrane</location>
        <topology evidence="1">Multi-pass membrane protein</topology>
    </subcellularLocation>
</comment>
<dbReference type="EMBL" id="UGCV01000008">
    <property type="protein sequence ID" value="STJ18983.1"/>
    <property type="molecule type" value="Genomic_DNA"/>
</dbReference>
<evidence type="ECO:0000256" key="2">
    <source>
        <dbReference type="ARBA" id="ARBA00022692"/>
    </source>
</evidence>
<evidence type="ECO:0000256" key="1">
    <source>
        <dbReference type="ARBA" id="ARBA00004141"/>
    </source>
</evidence>
<dbReference type="Gene3D" id="1.10.3720.10">
    <property type="entry name" value="MetI-like"/>
    <property type="match status" value="1"/>
</dbReference>
<proteinExistence type="predicted"/>
<evidence type="ECO:0000256" key="4">
    <source>
        <dbReference type="ARBA" id="ARBA00023136"/>
    </source>
</evidence>
<evidence type="ECO:0000256" key="5">
    <source>
        <dbReference type="SAM" id="Phobius"/>
    </source>
</evidence>
<reference evidence="6 7" key="1">
    <citation type="submission" date="2018-06" db="EMBL/GenBank/DDBJ databases">
        <authorList>
            <consortium name="Pathogen Informatics"/>
            <person name="Doyle S."/>
        </authorList>
    </citation>
    <scope>NUCLEOTIDE SEQUENCE [LARGE SCALE GENOMIC DNA]</scope>
    <source>
        <strain evidence="6 7">NCTC9081</strain>
    </source>
</reference>
<keyword evidence="2 5" id="KW-0812">Transmembrane</keyword>
<dbReference type="AlphaFoldDB" id="A0A376W5A5"/>
<sequence>MATPLQYALIFLLWAMMAVIYAPLIPAALTLISPALSLTHWQALFADPQLPQALLATLVSTTIAAVGALLIALLVIVALWPGPKWQRMCARLPWLLAIPHVAFATSALLILLTEGLLYDYFPYFTPPMDKLGIGLGLTLAVKESAFLLWILAAVLSEKRLLQQLIVLDSLGYKPLAMPELAAVALRRVCVSNGDAGDCRLVAVGRGCGDYSWAR</sequence>
<dbReference type="InterPro" id="IPR035906">
    <property type="entry name" value="MetI-like_sf"/>
</dbReference>
<feature type="transmembrane region" description="Helical" evidence="5">
    <location>
        <begin position="7"/>
        <end position="33"/>
    </location>
</feature>
<keyword evidence="3 5" id="KW-1133">Transmembrane helix</keyword>
<feature type="transmembrane region" description="Helical" evidence="5">
    <location>
        <begin position="92"/>
        <end position="112"/>
    </location>
</feature>
<evidence type="ECO:0000313" key="6">
    <source>
        <dbReference type="EMBL" id="STJ18983.1"/>
    </source>
</evidence>
<accession>A0A376W5A5</accession>
<keyword evidence="4 5" id="KW-0472">Membrane</keyword>
<dbReference type="SUPFAM" id="SSF161098">
    <property type="entry name" value="MetI-like"/>
    <property type="match status" value="1"/>
</dbReference>
<evidence type="ECO:0000256" key="3">
    <source>
        <dbReference type="ARBA" id="ARBA00022989"/>
    </source>
</evidence>
<feature type="transmembrane region" description="Helical" evidence="5">
    <location>
        <begin position="53"/>
        <end position="80"/>
    </location>
</feature>
<evidence type="ECO:0000313" key="7">
    <source>
        <dbReference type="Proteomes" id="UP000254716"/>
    </source>
</evidence>